<feature type="transmembrane region" description="Helical" evidence="1">
    <location>
        <begin position="102"/>
        <end position="126"/>
    </location>
</feature>
<keyword evidence="3" id="KW-1185">Reference proteome</keyword>
<gene>
    <name evidence="2" type="ORF">MSAN_01804800</name>
</gene>
<dbReference type="EMBL" id="JACAZH010000018">
    <property type="protein sequence ID" value="KAF7346672.1"/>
    <property type="molecule type" value="Genomic_DNA"/>
</dbReference>
<evidence type="ECO:0000256" key="1">
    <source>
        <dbReference type="SAM" id="Phobius"/>
    </source>
</evidence>
<feature type="transmembrane region" description="Helical" evidence="1">
    <location>
        <begin position="194"/>
        <end position="218"/>
    </location>
</feature>
<organism evidence="2 3">
    <name type="scientific">Mycena sanguinolenta</name>
    <dbReference type="NCBI Taxonomy" id="230812"/>
    <lineage>
        <taxon>Eukaryota</taxon>
        <taxon>Fungi</taxon>
        <taxon>Dikarya</taxon>
        <taxon>Basidiomycota</taxon>
        <taxon>Agaricomycotina</taxon>
        <taxon>Agaricomycetes</taxon>
        <taxon>Agaricomycetidae</taxon>
        <taxon>Agaricales</taxon>
        <taxon>Marasmiineae</taxon>
        <taxon>Mycenaceae</taxon>
        <taxon>Mycena</taxon>
    </lineage>
</organism>
<feature type="transmembrane region" description="Helical" evidence="1">
    <location>
        <begin position="7"/>
        <end position="25"/>
    </location>
</feature>
<proteinExistence type="predicted"/>
<evidence type="ECO:0000313" key="3">
    <source>
        <dbReference type="Proteomes" id="UP000623467"/>
    </source>
</evidence>
<feature type="transmembrane region" description="Helical" evidence="1">
    <location>
        <begin position="230"/>
        <end position="248"/>
    </location>
</feature>
<keyword evidence="1" id="KW-0472">Membrane</keyword>
<feature type="transmembrane region" description="Helical" evidence="1">
    <location>
        <begin position="67"/>
        <end position="90"/>
    </location>
</feature>
<comment type="caution">
    <text evidence="2">The sequence shown here is derived from an EMBL/GenBank/DDBJ whole genome shotgun (WGS) entry which is preliminary data.</text>
</comment>
<evidence type="ECO:0000313" key="2">
    <source>
        <dbReference type="EMBL" id="KAF7346672.1"/>
    </source>
</evidence>
<keyword evidence="1" id="KW-0812">Transmembrane</keyword>
<dbReference type="Proteomes" id="UP000623467">
    <property type="component" value="Unassembled WGS sequence"/>
</dbReference>
<dbReference type="AlphaFoldDB" id="A0A8H6XUK5"/>
<sequence>MIGATMGSALVTMLLALFFFSTPALRCKPVFILNVMSLLLGIGYAMLQVYQEFRSLLFPNISQNPNVFLLSAAWIVTLPVLVDGILLLRINAVYPRAQTPRFTYWFVMGVPILTMVARLLNSAVFLSRFIKTINTRAAAGQALEALAFRLPSIKIEWSLQLFDDIFSSAIFLTRVYQQTMFTHGRTMSQTLRTLFWIFASNFVFPVILGSAQLAVYLMDPASLTSLYIEAVNFHFTIMGVVFATLWVAESEWAGTRNVSSDKYSSPTPSTLALAAGRRREKKTAESPITVGTEVYRHSFSDSLSKEVVEHEYDMEDRCTYAV</sequence>
<protein>
    <submittedName>
        <fullName evidence="2">Uncharacterized protein</fullName>
    </submittedName>
</protein>
<name>A0A8H6XUK5_9AGAR</name>
<feature type="transmembrane region" description="Helical" evidence="1">
    <location>
        <begin position="31"/>
        <end position="47"/>
    </location>
</feature>
<accession>A0A8H6XUK5</accession>
<dbReference type="OrthoDB" id="2548432at2759"/>
<keyword evidence="1" id="KW-1133">Transmembrane helix</keyword>
<reference evidence="2" key="1">
    <citation type="submission" date="2020-05" db="EMBL/GenBank/DDBJ databases">
        <title>Mycena genomes resolve the evolution of fungal bioluminescence.</title>
        <authorList>
            <person name="Tsai I.J."/>
        </authorList>
    </citation>
    <scope>NUCLEOTIDE SEQUENCE</scope>
    <source>
        <strain evidence="2">160909Yilan</strain>
    </source>
</reference>